<dbReference type="PROSITE" id="PS51257">
    <property type="entry name" value="PROKAR_LIPOPROTEIN"/>
    <property type="match status" value="1"/>
</dbReference>
<dbReference type="PROSITE" id="PS50109">
    <property type="entry name" value="HIS_KIN"/>
    <property type="match status" value="1"/>
</dbReference>
<evidence type="ECO:0000256" key="2">
    <source>
        <dbReference type="ARBA" id="ARBA00004651"/>
    </source>
</evidence>
<dbReference type="SUPFAM" id="SSF55874">
    <property type="entry name" value="ATPase domain of HSP90 chaperone/DNA topoisomerase II/histidine kinase"/>
    <property type="match status" value="1"/>
</dbReference>
<sequence>MKLWQKIFLCTLVLFACVFNAASLYLIEHHFSQNLKKEIESGLTEQLIVQSGLQTNGAYLNQKLGFPQSVLRDFLRVAFAEYTQNFGSKGVFIEILDEHNGIVYSSFKEELEGARKELQTPLSGQRHYIIRDIGSKSYLFVISRLELEDDTFKLVYIRDISDVYTNKAEQYSLFIKLNIITTVSLAAALYLLLWYLTRSIRGLSNSVQTIARGDYTQRIEVASKDEVGSLARSFNQMAAAVEENVEELKTAAEHKQRFIEALTHELKTPLTSIIGYADFLRSTRYDEEVFFNGLHFIYVEGKRLESLSFKLMDMILLSKNELKGRNEDIQAVCGEIAESLKPRLNDCSMELVLQVEADTVLMDKDLFKVLCINLLDNAIKASPADSRIYLRGQAVQADHTYVLEIEDEGIGIPEGDISKVFEPFYMVDQAETRSRHGAGLGLAICAEIIKLHKAQIEIFSVVNQGTRVKMTFTKEYN</sequence>
<dbReference type="CDD" id="cd06225">
    <property type="entry name" value="HAMP"/>
    <property type="match status" value="1"/>
</dbReference>
<evidence type="ECO:0000256" key="9">
    <source>
        <dbReference type="ARBA" id="ARBA00022777"/>
    </source>
</evidence>
<keyword evidence="11 14" id="KW-1133">Transmembrane helix</keyword>
<dbReference type="PRINTS" id="PR00344">
    <property type="entry name" value="BCTRLSENSOR"/>
</dbReference>
<evidence type="ECO:0000259" key="15">
    <source>
        <dbReference type="PROSITE" id="PS50109"/>
    </source>
</evidence>
<keyword evidence="12" id="KW-0902">Two-component regulatory system</keyword>
<dbReference type="RefSeq" id="WP_305753935.1">
    <property type="nucleotide sequence ID" value="NZ_JAPCKK010000011.1"/>
</dbReference>
<evidence type="ECO:0000256" key="12">
    <source>
        <dbReference type="ARBA" id="ARBA00023012"/>
    </source>
</evidence>
<dbReference type="Pfam" id="PF00512">
    <property type="entry name" value="HisKA"/>
    <property type="match status" value="1"/>
</dbReference>
<keyword evidence="10" id="KW-0067">ATP-binding</keyword>
<keyword evidence="5" id="KW-0597">Phosphoprotein</keyword>
<feature type="domain" description="Histidine kinase" evidence="15">
    <location>
        <begin position="261"/>
        <end position="476"/>
    </location>
</feature>
<keyword evidence="4" id="KW-1003">Cell membrane</keyword>
<dbReference type="SMART" id="SM00387">
    <property type="entry name" value="HATPase_c"/>
    <property type="match status" value="1"/>
</dbReference>
<dbReference type="Proteomes" id="UP001241848">
    <property type="component" value="Unassembled WGS sequence"/>
</dbReference>
<dbReference type="SUPFAM" id="SSF47384">
    <property type="entry name" value="Homodimeric domain of signal transducing histidine kinase"/>
    <property type="match status" value="1"/>
</dbReference>
<accession>A0ABT9FNL1</accession>
<dbReference type="Gene3D" id="6.10.340.10">
    <property type="match status" value="1"/>
</dbReference>
<comment type="caution">
    <text evidence="17">The sequence shown here is derived from an EMBL/GenBank/DDBJ whole genome shotgun (WGS) entry which is preliminary data.</text>
</comment>
<evidence type="ECO:0000256" key="5">
    <source>
        <dbReference type="ARBA" id="ARBA00022553"/>
    </source>
</evidence>
<reference evidence="17 18" key="1">
    <citation type="submission" date="2022-10" db="EMBL/GenBank/DDBJ databases">
        <title>Paenibacillus description and whole genome data of maize root bacterial community.</title>
        <authorList>
            <person name="Marton D."/>
            <person name="Farkas M."/>
            <person name="Cserhati M."/>
        </authorList>
    </citation>
    <scope>NUCLEOTIDE SEQUENCE [LARGE SCALE GENOMIC DNA]</scope>
    <source>
        <strain evidence="17 18">P96</strain>
    </source>
</reference>
<dbReference type="PROSITE" id="PS50885">
    <property type="entry name" value="HAMP"/>
    <property type="match status" value="1"/>
</dbReference>
<evidence type="ECO:0000256" key="6">
    <source>
        <dbReference type="ARBA" id="ARBA00022679"/>
    </source>
</evidence>
<comment type="catalytic activity">
    <reaction evidence="1">
        <text>ATP + protein L-histidine = ADP + protein N-phospho-L-histidine.</text>
        <dbReference type="EC" id="2.7.13.3"/>
    </reaction>
</comment>
<dbReference type="CDD" id="cd00075">
    <property type="entry name" value="HATPase"/>
    <property type="match status" value="1"/>
</dbReference>
<dbReference type="InterPro" id="IPR050398">
    <property type="entry name" value="HssS/ArlS-like"/>
</dbReference>
<name>A0ABT9FNL1_9BACL</name>
<dbReference type="InterPro" id="IPR004358">
    <property type="entry name" value="Sig_transdc_His_kin-like_C"/>
</dbReference>
<dbReference type="InterPro" id="IPR003661">
    <property type="entry name" value="HisK_dim/P_dom"/>
</dbReference>
<evidence type="ECO:0000256" key="14">
    <source>
        <dbReference type="SAM" id="Phobius"/>
    </source>
</evidence>
<keyword evidence="7 14" id="KW-0812">Transmembrane</keyword>
<evidence type="ECO:0000256" key="13">
    <source>
        <dbReference type="ARBA" id="ARBA00023136"/>
    </source>
</evidence>
<dbReference type="PANTHER" id="PTHR45528">
    <property type="entry name" value="SENSOR HISTIDINE KINASE CPXA"/>
    <property type="match status" value="1"/>
</dbReference>
<dbReference type="InterPro" id="IPR003594">
    <property type="entry name" value="HATPase_dom"/>
</dbReference>
<evidence type="ECO:0000256" key="10">
    <source>
        <dbReference type="ARBA" id="ARBA00022840"/>
    </source>
</evidence>
<dbReference type="InterPro" id="IPR036890">
    <property type="entry name" value="HATPase_C_sf"/>
</dbReference>
<dbReference type="SMART" id="SM00304">
    <property type="entry name" value="HAMP"/>
    <property type="match status" value="1"/>
</dbReference>
<evidence type="ECO:0000313" key="18">
    <source>
        <dbReference type="Proteomes" id="UP001241848"/>
    </source>
</evidence>
<organism evidence="17 18">
    <name type="scientific">Paenibacillus zeirhizosphaerae</name>
    <dbReference type="NCBI Taxonomy" id="2987519"/>
    <lineage>
        <taxon>Bacteria</taxon>
        <taxon>Bacillati</taxon>
        <taxon>Bacillota</taxon>
        <taxon>Bacilli</taxon>
        <taxon>Bacillales</taxon>
        <taxon>Paenibacillaceae</taxon>
        <taxon>Paenibacillus</taxon>
    </lineage>
</organism>
<dbReference type="GO" id="GO:0016301">
    <property type="term" value="F:kinase activity"/>
    <property type="evidence" value="ECO:0007669"/>
    <property type="project" value="UniProtKB-KW"/>
</dbReference>
<evidence type="ECO:0000256" key="7">
    <source>
        <dbReference type="ARBA" id="ARBA00022692"/>
    </source>
</evidence>
<dbReference type="EC" id="2.7.13.3" evidence="3"/>
<evidence type="ECO:0000256" key="11">
    <source>
        <dbReference type="ARBA" id="ARBA00022989"/>
    </source>
</evidence>
<feature type="transmembrane region" description="Helical" evidence="14">
    <location>
        <begin position="173"/>
        <end position="196"/>
    </location>
</feature>
<evidence type="ECO:0000256" key="8">
    <source>
        <dbReference type="ARBA" id="ARBA00022741"/>
    </source>
</evidence>
<dbReference type="SMART" id="SM00388">
    <property type="entry name" value="HisKA"/>
    <property type="match status" value="1"/>
</dbReference>
<evidence type="ECO:0000256" key="4">
    <source>
        <dbReference type="ARBA" id="ARBA00022475"/>
    </source>
</evidence>
<keyword evidence="13 14" id="KW-0472">Membrane</keyword>
<evidence type="ECO:0000313" key="17">
    <source>
        <dbReference type="EMBL" id="MDP4096317.1"/>
    </source>
</evidence>
<evidence type="ECO:0000256" key="1">
    <source>
        <dbReference type="ARBA" id="ARBA00000085"/>
    </source>
</evidence>
<dbReference type="Pfam" id="PF00672">
    <property type="entry name" value="HAMP"/>
    <property type="match status" value="1"/>
</dbReference>
<dbReference type="EMBL" id="JAPCKK010000011">
    <property type="protein sequence ID" value="MDP4096317.1"/>
    <property type="molecule type" value="Genomic_DNA"/>
</dbReference>
<dbReference type="Gene3D" id="1.10.287.130">
    <property type="match status" value="1"/>
</dbReference>
<dbReference type="Gene3D" id="3.30.565.10">
    <property type="entry name" value="Histidine kinase-like ATPase, C-terminal domain"/>
    <property type="match status" value="1"/>
</dbReference>
<proteinExistence type="predicted"/>
<keyword evidence="8" id="KW-0547">Nucleotide-binding</keyword>
<comment type="subcellular location">
    <subcellularLocation>
        <location evidence="2">Cell membrane</location>
        <topology evidence="2">Multi-pass membrane protein</topology>
    </subcellularLocation>
</comment>
<feature type="domain" description="HAMP" evidence="16">
    <location>
        <begin position="194"/>
        <end position="246"/>
    </location>
</feature>
<evidence type="ECO:0000259" key="16">
    <source>
        <dbReference type="PROSITE" id="PS50885"/>
    </source>
</evidence>
<dbReference type="InterPro" id="IPR005467">
    <property type="entry name" value="His_kinase_dom"/>
</dbReference>
<dbReference type="Pfam" id="PF02518">
    <property type="entry name" value="HATPase_c"/>
    <property type="match status" value="1"/>
</dbReference>
<keyword evidence="6" id="KW-0808">Transferase</keyword>
<dbReference type="InterPro" id="IPR003660">
    <property type="entry name" value="HAMP_dom"/>
</dbReference>
<protein>
    <recommendedName>
        <fullName evidence="3">histidine kinase</fullName>
        <ecNumber evidence="3">2.7.13.3</ecNumber>
    </recommendedName>
</protein>
<dbReference type="SUPFAM" id="SSF158472">
    <property type="entry name" value="HAMP domain-like"/>
    <property type="match status" value="1"/>
</dbReference>
<gene>
    <name evidence="17" type="ORF">OIN60_05985</name>
</gene>
<dbReference type="PANTHER" id="PTHR45528:SF1">
    <property type="entry name" value="SENSOR HISTIDINE KINASE CPXA"/>
    <property type="match status" value="1"/>
</dbReference>
<dbReference type="CDD" id="cd00082">
    <property type="entry name" value="HisKA"/>
    <property type="match status" value="1"/>
</dbReference>
<evidence type="ECO:0000256" key="3">
    <source>
        <dbReference type="ARBA" id="ARBA00012438"/>
    </source>
</evidence>
<keyword evidence="9 17" id="KW-0418">Kinase</keyword>
<dbReference type="InterPro" id="IPR036097">
    <property type="entry name" value="HisK_dim/P_sf"/>
</dbReference>
<keyword evidence="18" id="KW-1185">Reference proteome</keyword>